<name>A0ABQ1HDE5_9FLAO</name>
<organism evidence="1 2">
    <name type="scientific">Flavobacterium palustre</name>
    <dbReference type="NCBI Taxonomy" id="1476463"/>
    <lineage>
        <taxon>Bacteria</taxon>
        <taxon>Pseudomonadati</taxon>
        <taxon>Bacteroidota</taxon>
        <taxon>Flavobacteriia</taxon>
        <taxon>Flavobacteriales</taxon>
        <taxon>Flavobacteriaceae</taxon>
        <taxon>Flavobacterium</taxon>
    </lineage>
</organism>
<reference evidence="2" key="1">
    <citation type="journal article" date="2019" name="Int. J. Syst. Evol. Microbiol.">
        <title>The Global Catalogue of Microorganisms (GCM) 10K type strain sequencing project: providing services to taxonomists for standard genome sequencing and annotation.</title>
        <authorList>
            <consortium name="The Broad Institute Genomics Platform"/>
            <consortium name="The Broad Institute Genome Sequencing Center for Infectious Disease"/>
            <person name="Wu L."/>
            <person name="Ma J."/>
        </authorList>
    </citation>
    <scope>NUCLEOTIDE SEQUENCE [LARGE SCALE GENOMIC DNA]</scope>
    <source>
        <strain evidence="2">CGMCC 1.12811</strain>
    </source>
</reference>
<accession>A0ABQ1HDE5</accession>
<evidence type="ECO:0000313" key="1">
    <source>
        <dbReference type="EMBL" id="GGA72317.1"/>
    </source>
</evidence>
<dbReference type="Proteomes" id="UP000658793">
    <property type="component" value="Unassembled WGS sequence"/>
</dbReference>
<evidence type="ECO:0000313" key="2">
    <source>
        <dbReference type="Proteomes" id="UP000658793"/>
    </source>
</evidence>
<protein>
    <submittedName>
        <fullName evidence="1">Uncharacterized protein</fullName>
    </submittedName>
</protein>
<keyword evidence="2" id="KW-1185">Reference proteome</keyword>
<gene>
    <name evidence="1" type="ORF">GCM10008015_11200</name>
</gene>
<sequence length="134" mass="15957">MTLKKTTTLLFLLFFVYSNTEVGQLFKISNLVQHYLEHNNHKQEQSLSFIAFVVNHYKNSQKHHDADEHDKHENLPFKTQNLNLDTVVLTFEEIQTIFVFNKLMPNYVNQSLPVYKEWYISNVFVSIWQPPKLV</sequence>
<comment type="caution">
    <text evidence="1">The sequence shown here is derived from an EMBL/GenBank/DDBJ whole genome shotgun (WGS) entry which is preliminary data.</text>
</comment>
<dbReference type="RefSeq" id="WP_188493292.1">
    <property type="nucleotide sequence ID" value="NZ_BMGA01000002.1"/>
</dbReference>
<proteinExistence type="predicted"/>
<dbReference type="EMBL" id="BMGA01000002">
    <property type="protein sequence ID" value="GGA72317.1"/>
    <property type="molecule type" value="Genomic_DNA"/>
</dbReference>